<feature type="domain" description="VWFA" evidence="3">
    <location>
        <begin position="1040"/>
        <end position="1214"/>
    </location>
</feature>
<evidence type="ECO:0000256" key="1">
    <source>
        <dbReference type="SAM" id="MobiDB-lite"/>
    </source>
</evidence>
<gene>
    <name evidence="4" type="ORF">CAUJ_LOCUS4985</name>
</gene>
<dbReference type="SUPFAM" id="SSF53300">
    <property type="entry name" value="vWA-like"/>
    <property type="match status" value="3"/>
</dbReference>
<feature type="compositionally biased region" description="Low complexity" evidence="1">
    <location>
        <begin position="1012"/>
        <end position="1033"/>
    </location>
</feature>
<evidence type="ECO:0000256" key="2">
    <source>
        <dbReference type="SAM" id="Phobius"/>
    </source>
</evidence>
<dbReference type="InterPro" id="IPR002035">
    <property type="entry name" value="VWF_A"/>
</dbReference>
<keyword evidence="5" id="KW-1185">Reference proteome</keyword>
<keyword evidence="2" id="KW-1133">Transmembrane helix</keyword>
<feature type="domain" description="VWFA" evidence="3">
    <location>
        <begin position="581"/>
        <end position="760"/>
    </location>
</feature>
<feature type="region of interest" description="Disordered" evidence="1">
    <location>
        <begin position="291"/>
        <end position="340"/>
    </location>
</feature>
<dbReference type="Proteomes" id="UP000835052">
    <property type="component" value="Unassembled WGS sequence"/>
</dbReference>
<keyword evidence="2" id="KW-0472">Membrane</keyword>
<feature type="compositionally biased region" description="Low complexity" evidence="1">
    <location>
        <begin position="310"/>
        <end position="336"/>
    </location>
</feature>
<dbReference type="EMBL" id="CAJGYM010000010">
    <property type="protein sequence ID" value="CAD6189066.1"/>
    <property type="molecule type" value="Genomic_DNA"/>
</dbReference>
<feature type="domain" description="VWFA" evidence="3">
    <location>
        <begin position="380"/>
        <end position="556"/>
    </location>
</feature>
<name>A0A8S1GYL0_9PELO</name>
<dbReference type="InterPro" id="IPR036465">
    <property type="entry name" value="vWFA_dom_sf"/>
</dbReference>
<dbReference type="Gene3D" id="3.40.50.410">
    <property type="entry name" value="von Willebrand factor, type A domain"/>
    <property type="match status" value="3"/>
</dbReference>
<evidence type="ECO:0000313" key="5">
    <source>
        <dbReference type="Proteomes" id="UP000835052"/>
    </source>
</evidence>
<feature type="compositionally biased region" description="Low complexity" evidence="1">
    <location>
        <begin position="976"/>
        <end position="988"/>
    </location>
</feature>
<feature type="compositionally biased region" description="Polar residues" evidence="1">
    <location>
        <begin position="291"/>
        <end position="309"/>
    </location>
</feature>
<dbReference type="PROSITE" id="PS50234">
    <property type="entry name" value="VWFA"/>
    <property type="match status" value="3"/>
</dbReference>
<organism evidence="4 5">
    <name type="scientific">Caenorhabditis auriculariae</name>
    <dbReference type="NCBI Taxonomy" id="2777116"/>
    <lineage>
        <taxon>Eukaryota</taxon>
        <taxon>Metazoa</taxon>
        <taxon>Ecdysozoa</taxon>
        <taxon>Nematoda</taxon>
        <taxon>Chromadorea</taxon>
        <taxon>Rhabditida</taxon>
        <taxon>Rhabditina</taxon>
        <taxon>Rhabditomorpha</taxon>
        <taxon>Rhabditoidea</taxon>
        <taxon>Rhabditidae</taxon>
        <taxon>Peloderinae</taxon>
        <taxon>Caenorhabditis</taxon>
    </lineage>
</organism>
<dbReference type="OrthoDB" id="5834720at2759"/>
<sequence length="1227" mass="132485">MTPSDCAARILAAARERRSDVVLAPLNARLGIWLHYLWPSLCRYLLYSRGLRLQTASSRAVLFETMWSQGSEPMPPRQTKWYLLEGVDKRVKWTSIGFFLISLALLIAGSVMLGIGISKTNSSNDGVCPTVTGETMFITAKSTLLNYSSVQKNYAQSVSILTSQITDALTKSAGLKLVVATAVPPISILGISPTDDGVLVIYALSYTNDNAPAQDDLQKKLQSEPNLIPSAVTNTTATSLNQQACNVVSNIPLRTSTTVSPTKISTQSSAIPTEFSPTYTARSSVSVVSKNTTKSPLGTTITKNRQTGKTSVSFPPVSGPTTTPGSSNPPNSTVSSATKASSIFTTNRSVSTNNTVLPGKTTTPRPSATTTFTVTAYSKDVLILLDDSVAMKTPDNFEKVKKWIMTSLLPLWTIDENNIEVAFVTYAKNEFNVLMSYDENSENELDQVIQAQQYGGKFNSSITKALRGAVGLKGTRNVPQTTILISSSNDLIDIEQAMPFARQITNSAVNQLITVNLATNDGGSLLGLLSSGEGRYFGVRDFTLTESIAQLISQEIYGFVTHFTETTIRTTILPDLPCHPDIAIILDSSGAVPNITEYQNQINFVSSSLIPSWPVSVQQIEGELVIFSLTESGDIAENAFQYKDSAAFSSQVKLYKDFYFPQAQPSIAASLWFLSRNLENRRPNRQPVTIIFTYSSDPNDVSAAIPFADTLGGNLIVIGIGDNVDGMQLQQLSGNSVVQKNYQNSDGLTAHINSLLCSKSTRRPTMRPTSAPATSTAAITTVPTTTLIPTTPTTVKPKPCADCYPATANILIILEAYNSSNLSQQKTLVNEDLTGSWTHFERASILGYDTYNKFLDPINFGDLQDRTEFSAVIDGLSPFDSAPQLLSAFKNALSTSRPLPSFGPMNTVLFTSITDTDDIQSSIPFSGSLRSRGKVLIVGIGLQDVSMLKVLADSVIPWPDVTKVDGLADKINSFLGGTAPTGPTAAPTSKLTTSESHTSRAGPSSRVTHGMTSSSATGSTPTGTTPQSTQTTAPLPCKRSLILLLDESSAFNLQENFDVVKQWVLKKLIPNLPFQDGILVSAYGYTAKKWDDIGGDFESNNIEDLSEIIDNMYLYQGKDSPNITRAFINVADVKVNNDYRSLPLTTVIVSASDNQDDVTNAKKYAVKMKTALSDVVTILFSSEETDNLKKLSSGDSFNFKQSFENIGQEFTSSVVKSICASIPATLS</sequence>
<reference evidence="4" key="1">
    <citation type="submission" date="2020-10" db="EMBL/GenBank/DDBJ databases">
        <authorList>
            <person name="Kikuchi T."/>
        </authorList>
    </citation>
    <scope>NUCLEOTIDE SEQUENCE</scope>
    <source>
        <strain evidence="4">NKZ352</strain>
    </source>
</reference>
<evidence type="ECO:0000259" key="3">
    <source>
        <dbReference type="PROSITE" id="PS50234"/>
    </source>
</evidence>
<proteinExistence type="predicted"/>
<feature type="region of interest" description="Disordered" evidence="1">
    <location>
        <begin position="976"/>
        <end position="1033"/>
    </location>
</feature>
<dbReference type="AlphaFoldDB" id="A0A8S1GYL0"/>
<evidence type="ECO:0000313" key="4">
    <source>
        <dbReference type="EMBL" id="CAD6189066.1"/>
    </source>
</evidence>
<accession>A0A8S1GYL0</accession>
<feature type="transmembrane region" description="Helical" evidence="2">
    <location>
        <begin position="96"/>
        <end position="117"/>
    </location>
</feature>
<dbReference type="SMART" id="SM00327">
    <property type="entry name" value="VWA"/>
    <property type="match status" value="4"/>
</dbReference>
<protein>
    <recommendedName>
        <fullName evidence="3">VWFA domain-containing protein</fullName>
    </recommendedName>
</protein>
<keyword evidence="2" id="KW-0812">Transmembrane</keyword>
<comment type="caution">
    <text evidence="4">The sequence shown here is derived from an EMBL/GenBank/DDBJ whole genome shotgun (WGS) entry which is preliminary data.</text>
</comment>
<dbReference type="Pfam" id="PF00092">
    <property type="entry name" value="VWA"/>
    <property type="match status" value="2"/>
</dbReference>
<feature type="compositionally biased region" description="Polar residues" evidence="1">
    <location>
        <begin position="989"/>
        <end position="1011"/>
    </location>
</feature>